<feature type="compositionally biased region" description="Low complexity" evidence="3">
    <location>
        <begin position="281"/>
        <end position="292"/>
    </location>
</feature>
<dbReference type="Pfam" id="PF00638">
    <property type="entry name" value="Ran_BP1"/>
    <property type="match status" value="1"/>
</dbReference>
<feature type="compositionally biased region" description="Basic and acidic residues" evidence="3">
    <location>
        <begin position="215"/>
        <end position="229"/>
    </location>
</feature>
<dbReference type="InterPro" id="IPR045255">
    <property type="entry name" value="RanBP1-like"/>
</dbReference>
<feature type="compositionally biased region" description="Polar residues" evidence="3">
    <location>
        <begin position="230"/>
        <end position="240"/>
    </location>
</feature>
<gene>
    <name evidence="5" type="ORF">K461DRAFT_162226</name>
</gene>
<protein>
    <recommendedName>
        <fullName evidence="4">RanBD1 domain-containing protein</fullName>
    </recommendedName>
</protein>
<feature type="compositionally biased region" description="Acidic residues" evidence="3">
    <location>
        <begin position="368"/>
        <end position="382"/>
    </location>
</feature>
<dbReference type="InterPro" id="IPR011993">
    <property type="entry name" value="PH-like_dom_sf"/>
</dbReference>
<feature type="compositionally biased region" description="Polar residues" evidence="3">
    <location>
        <begin position="31"/>
        <end position="52"/>
    </location>
</feature>
<feature type="compositionally biased region" description="Basic and acidic residues" evidence="3">
    <location>
        <begin position="170"/>
        <end position="190"/>
    </location>
</feature>
<organism evidence="5 6">
    <name type="scientific">Myriangium duriaei CBS 260.36</name>
    <dbReference type="NCBI Taxonomy" id="1168546"/>
    <lineage>
        <taxon>Eukaryota</taxon>
        <taxon>Fungi</taxon>
        <taxon>Dikarya</taxon>
        <taxon>Ascomycota</taxon>
        <taxon>Pezizomycotina</taxon>
        <taxon>Dothideomycetes</taxon>
        <taxon>Dothideomycetidae</taxon>
        <taxon>Myriangiales</taxon>
        <taxon>Myriangiaceae</taxon>
        <taxon>Myriangium</taxon>
    </lineage>
</organism>
<dbReference type="InterPro" id="IPR000156">
    <property type="entry name" value="Ran_bind_dom"/>
</dbReference>
<feature type="region of interest" description="Disordered" evidence="3">
    <location>
        <begin position="344"/>
        <end position="414"/>
    </location>
</feature>
<dbReference type="PANTHER" id="PTHR23138">
    <property type="entry name" value="RAN BINDING PROTEIN"/>
    <property type="match status" value="1"/>
</dbReference>
<reference evidence="5" key="1">
    <citation type="journal article" date="2020" name="Stud. Mycol.">
        <title>101 Dothideomycetes genomes: a test case for predicting lifestyles and emergence of pathogens.</title>
        <authorList>
            <person name="Haridas S."/>
            <person name="Albert R."/>
            <person name="Binder M."/>
            <person name="Bloem J."/>
            <person name="Labutti K."/>
            <person name="Salamov A."/>
            <person name="Andreopoulos B."/>
            <person name="Baker S."/>
            <person name="Barry K."/>
            <person name="Bills G."/>
            <person name="Bluhm B."/>
            <person name="Cannon C."/>
            <person name="Castanera R."/>
            <person name="Culley D."/>
            <person name="Daum C."/>
            <person name="Ezra D."/>
            <person name="Gonzalez J."/>
            <person name="Henrissat B."/>
            <person name="Kuo A."/>
            <person name="Liang C."/>
            <person name="Lipzen A."/>
            <person name="Lutzoni F."/>
            <person name="Magnuson J."/>
            <person name="Mondo S."/>
            <person name="Nolan M."/>
            <person name="Ohm R."/>
            <person name="Pangilinan J."/>
            <person name="Park H.-J."/>
            <person name="Ramirez L."/>
            <person name="Alfaro M."/>
            <person name="Sun H."/>
            <person name="Tritt A."/>
            <person name="Yoshinaga Y."/>
            <person name="Zwiers L.-H."/>
            <person name="Turgeon B."/>
            <person name="Goodwin S."/>
            <person name="Spatafora J."/>
            <person name="Crous P."/>
            <person name="Grigoriev I."/>
        </authorList>
    </citation>
    <scope>NUCLEOTIDE SEQUENCE</scope>
    <source>
        <strain evidence="5">CBS 260.36</strain>
    </source>
</reference>
<feature type="compositionally biased region" description="Basic and acidic residues" evidence="3">
    <location>
        <begin position="131"/>
        <end position="140"/>
    </location>
</feature>
<evidence type="ECO:0000256" key="1">
    <source>
        <dbReference type="ARBA" id="ARBA00004123"/>
    </source>
</evidence>
<dbReference type="PROSITE" id="PS50196">
    <property type="entry name" value="RANBD1"/>
    <property type="match status" value="1"/>
</dbReference>
<evidence type="ECO:0000259" key="4">
    <source>
        <dbReference type="PROSITE" id="PS50196"/>
    </source>
</evidence>
<dbReference type="PANTHER" id="PTHR23138:SF142">
    <property type="entry name" value="RAN-BINDING PROTEIN 3B-RELATED"/>
    <property type="match status" value="1"/>
</dbReference>
<evidence type="ECO:0000313" key="6">
    <source>
        <dbReference type="Proteomes" id="UP000799439"/>
    </source>
</evidence>
<dbReference type="AlphaFoldDB" id="A0A9P4MGG4"/>
<feature type="domain" description="RanBD1" evidence="4">
    <location>
        <begin position="405"/>
        <end position="532"/>
    </location>
</feature>
<evidence type="ECO:0000256" key="3">
    <source>
        <dbReference type="SAM" id="MobiDB-lite"/>
    </source>
</evidence>
<dbReference type="Gene3D" id="2.30.29.30">
    <property type="entry name" value="Pleckstrin-homology domain (PH domain)/Phosphotyrosine-binding domain (PTB)"/>
    <property type="match status" value="1"/>
</dbReference>
<feature type="compositionally biased region" description="Gly residues" evidence="3">
    <location>
        <begin position="303"/>
        <end position="318"/>
    </location>
</feature>
<feature type="compositionally biased region" description="Basic and acidic residues" evidence="3">
    <location>
        <begin position="7"/>
        <end position="25"/>
    </location>
</feature>
<dbReference type="Proteomes" id="UP000799439">
    <property type="component" value="Unassembled WGS sequence"/>
</dbReference>
<evidence type="ECO:0000256" key="2">
    <source>
        <dbReference type="ARBA" id="ARBA00023242"/>
    </source>
</evidence>
<dbReference type="OrthoDB" id="185618at2759"/>
<comment type="subcellular location">
    <subcellularLocation>
        <location evidence="1">Nucleus</location>
    </subcellularLocation>
</comment>
<evidence type="ECO:0000313" key="5">
    <source>
        <dbReference type="EMBL" id="KAF2152098.1"/>
    </source>
</evidence>
<keyword evidence="2" id="KW-0539">Nucleus</keyword>
<dbReference type="SUPFAM" id="SSF50729">
    <property type="entry name" value="PH domain-like"/>
    <property type="match status" value="1"/>
</dbReference>
<name>A0A9P4MGG4_9PEZI</name>
<feature type="compositionally biased region" description="Basic and acidic residues" evidence="3">
    <location>
        <begin position="390"/>
        <end position="403"/>
    </location>
</feature>
<feature type="region of interest" description="Disordered" evidence="3">
    <location>
        <begin position="1"/>
        <end position="318"/>
    </location>
</feature>
<dbReference type="EMBL" id="ML996087">
    <property type="protein sequence ID" value="KAF2152098.1"/>
    <property type="molecule type" value="Genomic_DNA"/>
</dbReference>
<keyword evidence="6" id="KW-1185">Reference proteome</keyword>
<comment type="caution">
    <text evidence="5">The sequence shown here is derived from an EMBL/GenBank/DDBJ whole genome shotgun (WGS) entry which is preliminary data.</text>
</comment>
<feature type="compositionally biased region" description="Low complexity" evidence="3">
    <location>
        <begin position="241"/>
        <end position="263"/>
    </location>
</feature>
<feature type="compositionally biased region" description="Basic and acidic residues" evidence="3">
    <location>
        <begin position="113"/>
        <end position="124"/>
    </location>
</feature>
<dbReference type="SMART" id="SM00160">
    <property type="entry name" value="RanBD"/>
    <property type="match status" value="1"/>
</dbReference>
<sequence>MSTVEGEVPRKSPDTAEKPVREKLQKASIDATAQNDQDDNGTTSLIADTTVESALKKGGAAVETTTTAKDKTDAPTGPAAVTRGRTQRKRSFDESEGAPQLVSGSRQGRKRSRDSTLDRDEDAGHNISGRTSEESARDADADNGGDANGGTHTELKTSGGTTPTDEVADVTEKDTSPKTKRSRVGDKENDATVAVEGTEEDKHSVVVNGTAKPTTSKEEQSATKADSAESKSTTNKPAQTSASAFASSGFGAFASSSSSGFGSVSEGKKLSSFASPEPETKSATASKPSTSTFGGALGQTSAFGGGSASGFGSSSSGGFGSAFGGSGGGFGSAFGGVGGTKLSSFATSSNAAPAGVKKPVKAFGAPADAEDEASEDDGEEEDGARLKSPKSNEEEKQDERFFRQDLNTGEENEKTEYTCRAKLYNFVHSNPDDETSKKEWKERGLGTLRLNVLNSGNEEADLEAGRSGTPSGGAQARLVMRADGSHRVILNTPIKKELRFGSVTGDAPQNGYVYFMGSIDGRPKLELLQLKVCC</sequence>
<feature type="compositionally biased region" description="Low complexity" evidence="3">
    <location>
        <begin position="351"/>
        <end position="367"/>
    </location>
</feature>
<accession>A0A9P4MGG4</accession>
<proteinExistence type="predicted"/>
<dbReference type="GO" id="GO:0005634">
    <property type="term" value="C:nucleus"/>
    <property type="evidence" value="ECO:0007669"/>
    <property type="project" value="UniProtKB-SubCell"/>
</dbReference>